<accession>A0AAV6W2C5</accession>
<proteinExistence type="predicted"/>
<organism evidence="1 2">
    <name type="scientific">Oedothorax gibbosus</name>
    <dbReference type="NCBI Taxonomy" id="931172"/>
    <lineage>
        <taxon>Eukaryota</taxon>
        <taxon>Metazoa</taxon>
        <taxon>Ecdysozoa</taxon>
        <taxon>Arthropoda</taxon>
        <taxon>Chelicerata</taxon>
        <taxon>Arachnida</taxon>
        <taxon>Araneae</taxon>
        <taxon>Araneomorphae</taxon>
        <taxon>Entelegynae</taxon>
        <taxon>Araneoidea</taxon>
        <taxon>Linyphiidae</taxon>
        <taxon>Erigoninae</taxon>
        <taxon>Oedothorax</taxon>
    </lineage>
</organism>
<sequence length="75" mass="8791">MLYHGKIDLAFLSGIKSELQQIPSILHRMFQETNVNQPRLSSSTRRDVGFYRSRSIVLEFYSQVWCHVRGTFDAK</sequence>
<protein>
    <submittedName>
        <fullName evidence="1">Uncharacterized protein</fullName>
    </submittedName>
</protein>
<dbReference type="Proteomes" id="UP000827092">
    <property type="component" value="Unassembled WGS sequence"/>
</dbReference>
<comment type="caution">
    <text evidence="1">The sequence shown here is derived from an EMBL/GenBank/DDBJ whole genome shotgun (WGS) entry which is preliminary data.</text>
</comment>
<reference evidence="1 2" key="1">
    <citation type="journal article" date="2022" name="Nat. Ecol. Evol.">
        <title>A masculinizing supergene underlies an exaggerated male reproductive morph in a spider.</title>
        <authorList>
            <person name="Hendrickx F."/>
            <person name="De Corte Z."/>
            <person name="Sonet G."/>
            <person name="Van Belleghem S.M."/>
            <person name="Kostlbacher S."/>
            <person name="Vangestel C."/>
        </authorList>
    </citation>
    <scope>NUCLEOTIDE SEQUENCE [LARGE SCALE GENOMIC DNA]</scope>
    <source>
        <strain evidence="1">W744_W776</strain>
    </source>
</reference>
<keyword evidence="2" id="KW-1185">Reference proteome</keyword>
<dbReference type="EMBL" id="JAFNEN010000001">
    <property type="protein sequence ID" value="KAG8202018.1"/>
    <property type="molecule type" value="Genomic_DNA"/>
</dbReference>
<name>A0AAV6W2C5_9ARAC</name>
<gene>
    <name evidence="1" type="ORF">JTE90_010389</name>
</gene>
<dbReference type="AlphaFoldDB" id="A0AAV6W2C5"/>
<evidence type="ECO:0000313" key="1">
    <source>
        <dbReference type="EMBL" id="KAG8202018.1"/>
    </source>
</evidence>
<evidence type="ECO:0000313" key="2">
    <source>
        <dbReference type="Proteomes" id="UP000827092"/>
    </source>
</evidence>